<dbReference type="AlphaFoldDB" id="A0A9P8VF93"/>
<keyword evidence="3" id="KW-1185">Reference proteome</keyword>
<keyword evidence="1" id="KW-0732">Signal</keyword>
<reference evidence="2" key="1">
    <citation type="journal article" date="2021" name="Nat. Commun.">
        <title>Genetic determinants of endophytism in the Arabidopsis root mycobiome.</title>
        <authorList>
            <person name="Mesny F."/>
            <person name="Miyauchi S."/>
            <person name="Thiergart T."/>
            <person name="Pickel B."/>
            <person name="Atanasova L."/>
            <person name="Karlsson M."/>
            <person name="Huettel B."/>
            <person name="Barry K.W."/>
            <person name="Haridas S."/>
            <person name="Chen C."/>
            <person name="Bauer D."/>
            <person name="Andreopoulos W."/>
            <person name="Pangilinan J."/>
            <person name="LaButti K."/>
            <person name="Riley R."/>
            <person name="Lipzen A."/>
            <person name="Clum A."/>
            <person name="Drula E."/>
            <person name="Henrissat B."/>
            <person name="Kohler A."/>
            <person name="Grigoriev I.V."/>
            <person name="Martin F.M."/>
            <person name="Hacquard S."/>
        </authorList>
    </citation>
    <scope>NUCLEOTIDE SEQUENCE</scope>
    <source>
        <strain evidence="2">MPI-SDFR-AT-0117</strain>
    </source>
</reference>
<evidence type="ECO:0000313" key="2">
    <source>
        <dbReference type="EMBL" id="KAH6689729.1"/>
    </source>
</evidence>
<feature type="chain" id="PRO_5040222569" evidence="1">
    <location>
        <begin position="19"/>
        <end position="232"/>
    </location>
</feature>
<dbReference type="Proteomes" id="UP000770015">
    <property type="component" value="Unassembled WGS sequence"/>
</dbReference>
<evidence type="ECO:0000313" key="3">
    <source>
        <dbReference type="Proteomes" id="UP000770015"/>
    </source>
</evidence>
<feature type="signal peptide" evidence="1">
    <location>
        <begin position="1"/>
        <end position="18"/>
    </location>
</feature>
<dbReference type="EMBL" id="JAGSXJ010000007">
    <property type="protein sequence ID" value="KAH6689729.1"/>
    <property type="molecule type" value="Genomic_DNA"/>
</dbReference>
<sequence length="232" mass="26040">MRSSSFLWALSMATSAVAEKLLYRNPLNSTSDVATWVPEGPVAIKAVDGVLELAGGGALEDYFVFWVPEVFPDRIRITWEFSPVTEPGLAMFFFGAASVAGGGIFDEGLKPRNGSYPQYHSSDIRTLHASYFRRRWPEERAFHLANLRKSPGFHLVSQGADPLPPVVDAKGAFYRITVIKDKRDVQFLINDLPVFSFRDDKSTGPVVREGRIGFRQMAPLVARYRNLEVWKL</sequence>
<accession>A0A9P8VF93</accession>
<dbReference type="OrthoDB" id="4264714at2759"/>
<protein>
    <submittedName>
        <fullName evidence="2">Uncharacterized protein</fullName>
    </submittedName>
</protein>
<organism evidence="2 3">
    <name type="scientific">Plectosphaerella plurivora</name>
    <dbReference type="NCBI Taxonomy" id="936078"/>
    <lineage>
        <taxon>Eukaryota</taxon>
        <taxon>Fungi</taxon>
        <taxon>Dikarya</taxon>
        <taxon>Ascomycota</taxon>
        <taxon>Pezizomycotina</taxon>
        <taxon>Sordariomycetes</taxon>
        <taxon>Hypocreomycetidae</taxon>
        <taxon>Glomerellales</taxon>
        <taxon>Plectosphaerellaceae</taxon>
        <taxon>Plectosphaerella</taxon>
    </lineage>
</organism>
<gene>
    <name evidence="2" type="ORF">F5X68DRAFT_204198</name>
</gene>
<evidence type="ECO:0000256" key="1">
    <source>
        <dbReference type="SAM" id="SignalP"/>
    </source>
</evidence>
<dbReference type="InterPro" id="IPR015305">
    <property type="entry name" value="DUF1961"/>
</dbReference>
<dbReference type="InterPro" id="IPR013320">
    <property type="entry name" value="ConA-like_dom_sf"/>
</dbReference>
<dbReference type="Gene3D" id="2.60.120.200">
    <property type="match status" value="1"/>
</dbReference>
<proteinExistence type="predicted"/>
<comment type="caution">
    <text evidence="2">The sequence shown here is derived from an EMBL/GenBank/DDBJ whole genome shotgun (WGS) entry which is preliminary data.</text>
</comment>
<dbReference type="Pfam" id="PF09224">
    <property type="entry name" value="DUF1961"/>
    <property type="match status" value="1"/>
</dbReference>
<dbReference type="SUPFAM" id="SSF49899">
    <property type="entry name" value="Concanavalin A-like lectins/glucanases"/>
    <property type="match status" value="1"/>
</dbReference>
<name>A0A9P8VF93_9PEZI</name>